<feature type="compositionally biased region" description="Polar residues" evidence="6">
    <location>
        <begin position="252"/>
        <end position="267"/>
    </location>
</feature>
<dbReference type="OrthoDB" id="8062037at2759"/>
<feature type="compositionally biased region" description="Pro residues" evidence="6">
    <location>
        <begin position="147"/>
        <end position="165"/>
    </location>
</feature>
<dbReference type="CDD" id="cd09326">
    <property type="entry name" value="LIM_CRP_like"/>
    <property type="match status" value="1"/>
</dbReference>
<dbReference type="AlphaFoldDB" id="A0A0P9ERV8"/>
<protein>
    <recommendedName>
        <fullName evidence="7">LIM zinc-binding domain-containing protein</fullName>
    </recommendedName>
</protein>
<dbReference type="Proteomes" id="UP000053890">
    <property type="component" value="Unassembled WGS sequence"/>
</dbReference>
<proteinExistence type="predicted"/>
<dbReference type="GO" id="GO:0030695">
    <property type="term" value="F:GTPase regulator activity"/>
    <property type="evidence" value="ECO:0007669"/>
    <property type="project" value="UniProtKB-ARBA"/>
</dbReference>
<dbReference type="PROSITE" id="PS50023">
    <property type="entry name" value="LIM_DOMAIN_2"/>
    <property type="match status" value="2"/>
</dbReference>
<sequence length="346" mass="35369">MAPRVYGGAPKCAQCGKSVYAAEQALGPAGTYHKLCLKCVECGKLLEPRLLVDHDGQAYCKGCHAKSYGTKGYGAGGALVGDYAPRPVDASPSRPTPSSPGPVLPSRPAASSTPPAVPTRPLFGSPAAPGPPPTAPALPARASLGTTPPPPPSAPVHASRPPPAPARASSPTPAPALPARPAPPPKPTSFVSRAGAAASTQSDDDGPTPMSHKVAAPDFDDDDQRGPLTAGAGRSSLTSPSALAESLSSLSIPTRSRPSLTSAPPSLANLPSQCPQCAKPVYHAERVQALGRAWHRACLRCEGCGTGLGSQPGRVEEKEGRPWCRKCYQDKWGITGAGMTTRPGLY</sequence>
<dbReference type="Gene3D" id="2.10.110.10">
    <property type="entry name" value="Cysteine Rich Protein"/>
    <property type="match status" value="2"/>
</dbReference>
<keyword evidence="1 5" id="KW-0479">Metal-binding</keyword>
<evidence type="ECO:0000313" key="8">
    <source>
        <dbReference type="EMBL" id="KPV72100.1"/>
    </source>
</evidence>
<dbReference type="SUPFAM" id="SSF57716">
    <property type="entry name" value="Glucocorticoid receptor-like (DNA-binding domain)"/>
    <property type="match status" value="4"/>
</dbReference>
<dbReference type="InterPro" id="IPR001781">
    <property type="entry name" value="Znf_LIM"/>
</dbReference>
<feature type="compositionally biased region" description="Low complexity" evidence="6">
    <location>
        <begin position="137"/>
        <end position="146"/>
    </location>
</feature>
<evidence type="ECO:0000256" key="6">
    <source>
        <dbReference type="SAM" id="MobiDB-lite"/>
    </source>
</evidence>
<organism evidence="8 9">
    <name type="scientific">Rhodotorula graminis (strain WP1)</name>
    <dbReference type="NCBI Taxonomy" id="578459"/>
    <lineage>
        <taxon>Eukaryota</taxon>
        <taxon>Fungi</taxon>
        <taxon>Dikarya</taxon>
        <taxon>Basidiomycota</taxon>
        <taxon>Pucciniomycotina</taxon>
        <taxon>Microbotryomycetes</taxon>
        <taxon>Sporidiobolales</taxon>
        <taxon>Sporidiobolaceae</taxon>
        <taxon>Rhodotorula</taxon>
    </lineage>
</organism>
<dbReference type="PANTHER" id="PTHR46074:SF5">
    <property type="entry name" value="LIM DOMAIN-CONTAINING PROTEIN C"/>
    <property type="match status" value="1"/>
</dbReference>
<dbReference type="GeneID" id="28979587"/>
<dbReference type="FunFam" id="2.10.110.10:FF:000001">
    <property type="entry name" value="Cysteine and glycine-rich protein 1"/>
    <property type="match status" value="2"/>
</dbReference>
<evidence type="ECO:0000259" key="7">
    <source>
        <dbReference type="PROSITE" id="PS50023"/>
    </source>
</evidence>
<feature type="domain" description="LIM zinc-binding" evidence="7">
    <location>
        <begin position="10"/>
        <end position="70"/>
    </location>
</feature>
<accession>A0A0P9ERV8</accession>
<dbReference type="EMBL" id="KQ474089">
    <property type="protein sequence ID" value="KPV72100.1"/>
    <property type="molecule type" value="Genomic_DNA"/>
</dbReference>
<dbReference type="OMA" id="ESPKCPR"/>
<dbReference type="CDD" id="cd09401">
    <property type="entry name" value="LIM_TLP_like"/>
    <property type="match status" value="1"/>
</dbReference>
<keyword evidence="2" id="KW-0677">Repeat</keyword>
<gene>
    <name evidence="8" type="ORF">RHOBADRAFT_66995</name>
</gene>
<evidence type="ECO:0000313" key="9">
    <source>
        <dbReference type="Proteomes" id="UP000053890"/>
    </source>
</evidence>
<feature type="compositionally biased region" description="Pro residues" evidence="6">
    <location>
        <begin position="172"/>
        <end position="187"/>
    </location>
</feature>
<keyword evidence="4 5" id="KW-0440">LIM domain</keyword>
<dbReference type="PANTHER" id="PTHR46074">
    <property type="entry name" value="CYSTEINE-RICH PROTEIN CRIP FAMILY MEMBER"/>
    <property type="match status" value="1"/>
</dbReference>
<dbReference type="PROSITE" id="PS00478">
    <property type="entry name" value="LIM_DOMAIN_1"/>
    <property type="match status" value="2"/>
</dbReference>
<evidence type="ECO:0000256" key="5">
    <source>
        <dbReference type="PROSITE-ProRule" id="PRU00125"/>
    </source>
</evidence>
<dbReference type="RefSeq" id="XP_018268149.1">
    <property type="nucleotide sequence ID" value="XM_018419141.1"/>
</dbReference>
<feature type="domain" description="LIM zinc-binding" evidence="7">
    <location>
        <begin position="272"/>
        <end position="334"/>
    </location>
</feature>
<evidence type="ECO:0000256" key="2">
    <source>
        <dbReference type="ARBA" id="ARBA00022737"/>
    </source>
</evidence>
<keyword evidence="9" id="KW-1185">Reference proteome</keyword>
<dbReference type="GO" id="GO:0046872">
    <property type="term" value="F:metal ion binding"/>
    <property type="evidence" value="ECO:0007669"/>
    <property type="project" value="UniProtKB-KW"/>
</dbReference>
<keyword evidence="3 5" id="KW-0862">Zinc</keyword>
<evidence type="ECO:0000256" key="4">
    <source>
        <dbReference type="ARBA" id="ARBA00023038"/>
    </source>
</evidence>
<dbReference type="SMART" id="SM00132">
    <property type="entry name" value="LIM"/>
    <property type="match status" value="2"/>
</dbReference>
<name>A0A0P9ERV8_RHOGW</name>
<reference evidence="8 9" key="1">
    <citation type="journal article" date="2015" name="Front. Microbiol.">
        <title>Genome sequence of the plant growth promoting endophytic yeast Rhodotorula graminis WP1.</title>
        <authorList>
            <person name="Firrincieli A."/>
            <person name="Otillar R."/>
            <person name="Salamov A."/>
            <person name="Schmutz J."/>
            <person name="Khan Z."/>
            <person name="Redman R.S."/>
            <person name="Fleck N.D."/>
            <person name="Lindquist E."/>
            <person name="Grigoriev I.V."/>
            <person name="Doty S.L."/>
        </authorList>
    </citation>
    <scope>NUCLEOTIDE SEQUENCE [LARGE SCALE GENOMIC DNA]</scope>
    <source>
        <strain evidence="8 9">WP1</strain>
    </source>
</reference>
<feature type="region of interest" description="Disordered" evidence="6">
    <location>
        <begin position="248"/>
        <end position="267"/>
    </location>
</feature>
<feature type="compositionally biased region" description="Pro residues" evidence="6">
    <location>
        <begin position="94"/>
        <end position="105"/>
    </location>
</feature>
<dbReference type="Pfam" id="PF00412">
    <property type="entry name" value="LIM"/>
    <property type="match status" value="2"/>
</dbReference>
<feature type="region of interest" description="Disordered" evidence="6">
    <location>
        <begin position="85"/>
        <end position="242"/>
    </location>
</feature>
<dbReference type="STRING" id="578459.A0A0P9ERV8"/>
<evidence type="ECO:0000256" key="1">
    <source>
        <dbReference type="ARBA" id="ARBA00022723"/>
    </source>
</evidence>
<evidence type="ECO:0000256" key="3">
    <source>
        <dbReference type="ARBA" id="ARBA00022833"/>
    </source>
</evidence>